<dbReference type="InterPro" id="IPR012258">
    <property type="entry name" value="Acyl-CoA_oxidase"/>
</dbReference>
<dbReference type="Pfam" id="PF22924">
    <property type="entry name" value="ACOX_C_alpha1"/>
    <property type="match status" value="1"/>
</dbReference>
<sequence>MELTNERKGQATLTKDLQRLWYDLFMCDSLSLEEIAKLKREASTRGIYPDLEHYYLNREELMNYDLERVCKLIELWHDKSILYDRYNPKKLITDYMFSGLDTNGIFLHFEGFMKTIEILGTKEQKEKWLPKCLTLQAIGCYCQTEIGHGSDVQGLETTATYDVTAKEFVIHSPTVSSIKFWPGGLGKLSNHAVVQAQLYVKDKHYGVQTFIVPIRDEDHLPLEGIHVGDIGTKFGFNAEDNGFVKFTNIRIPRENLLSRYCQVSEDGTFTKESDNAIKLAYGNMLYLRLNIFFGRSVQFSRLATIGIRYSIVRRQFKDAETGEERQILDYQTQQYRLFPLLGISYAIRLAWVELQKLYSSFEAQAADGKQPLALLKDLHTLASCLKPLVTWRMRRFGEYVKQCCGGHGFLNVSGIHRIIKSEEGLVTAEGTNLVITQQTGRVLLGEAGKLAQGKRLEGITAFLNDHYNNTRKASNYSSINEIIVGAFESRVAFYLDYASKKFQKLIGEGIPMQTVWNEKVQQDFIDLSIYFADAFMLRTAFRQLEENKFVTSETKPVVEKCMQVYAIYCILEEMPSFLVTDFFSSEDIDNLREVFREDLKFVRKNALAIVDGFGYTDDELCSVLGSYDGDVYNKLISIVRKNPLNKSNTLPGYFEYIKPLRAKI</sequence>
<comment type="subcellular location">
    <subcellularLocation>
        <location evidence="2">Peroxisome</location>
    </subcellularLocation>
</comment>
<evidence type="ECO:0000256" key="7">
    <source>
        <dbReference type="ARBA" id="ARBA00023002"/>
    </source>
</evidence>
<feature type="domain" description="Acyl-CoA oxidase C-alpha1" evidence="15">
    <location>
        <begin position="281"/>
        <end position="444"/>
    </location>
</feature>
<keyword evidence="6" id="KW-0276">Fatty acid metabolism</keyword>
<dbReference type="AlphaFoldDB" id="A0AAD1X7S3"/>
<dbReference type="GO" id="GO:0033540">
    <property type="term" value="P:fatty acid beta-oxidation using acyl-CoA oxidase"/>
    <property type="evidence" value="ECO:0007669"/>
    <property type="project" value="TreeGrafter"/>
</dbReference>
<evidence type="ECO:0000256" key="5">
    <source>
        <dbReference type="ARBA" id="ARBA00022827"/>
    </source>
</evidence>
<evidence type="ECO:0000256" key="1">
    <source>
        <dbReference type="ARBA" id="ARBA00001974"/>
    </source>
</evidence>
<keyword evidence="17" id="KW-1185">Reference proteome</keyword>
<evidence type="ECO:0000256" key="12">
    <source>
        <dbReference type="PIRSR" id="PIRSR000168-2"/>
    </source>
</evidence>
<name>A0AAD1X7S3_EUPCR</name>
<dbReference type="InterPro" id="IPR037069">
    <property type="entry name" value="AcylCoA_DH/ox_N_sf"/>
</dbReference>
<evidence type="ECO:0000259" key="15">
    <source>
        <dbReference type="Pfam" id="PF22924"/>
    </source>
</evidence>
<dbReference type="Gene3D" id="1.20.140.10">
    <property type="entry name" value="Butyryl-CoA Dehydrogenase, subunit A, domain 3"/>
    <property type="match status" value="2"/>
</dbReference>
<evidence type="ECO:0000256" key="4">
    <source>
        <dbReference type="ARBA" id="ARBA00022630"/>
    </source>
</evidence>
<proteinExistence type="inferred from homology"/>
<dbReference type="GO" id="GO:0005777">
    <property type="term" value="C:peroxisome"/>
    <property type="evidence" value="ECO:0007669"/>
    <property type="project" value="UniProtKB-SubCell"/>
</dbReference>
<dbReference type="FunFam" id="1.20.140.10:FF:000007">
    <property type="entry name" value="Acyl-coenzyme A oxidase"/>
    <property type="match status" value="1"/>
</dbReference>
<keyword evidence="7" id="KW-0560">Oxidoreductase</keyword>
<evidence type="ECO:0000256" key="9">
    <source>
        <dbReference type="ARBA" id="ARBA00023140"/>
    </source>
</evidence>
<evidence type="ECO:0000313" key="16">
    <source>
        <dbReference type="EMBL" id="CAI2360841.1"/>
    </source>
</evidence>
<evidence type="ECO:0000256" key="3">
    <source>
        <dbReference type="ARBA" id="ARBA00006288"/>
    </source>
</evidence>
<dbReference type="GO" id="GO:0003997">
    <property type="term" value="F:acyl-CoA oxidase activity"/>
    <property type="evidence" value="ECO:0007669"/>
    <property type="project" value="InterPro"/>
</dbReference>
<organism evidence="16 17">
    <name type="scientific">Euplotes crassus</name>
    <dbReference type="NCBI Taxonomy" id="5936"/>
    <lineage>
        <taxon>Eukaryota</taxon>
        <taxon>Sar</taxon>
        <taxon>Alveolata</taxon>
        <taxon>Ciliophora</taxon>
        <taxon>Intramacronucleata</taxon>
        <taxon>Spirotrichea</taxon>
        <taxon>Hypotrichia</taxon>
        <taxon>Euplotida</taxon>
        <taxon>Euplotidae</taxon>
        <taxon>Moneuplotes</taxon>
    </lineage>
</organism>
<accession>A0AAD1X7S3</accession>
<feature type="binding site" evidence="12">
    <location>
        <position position="183"/>
    </location>
    <ligand>
        <name>FAD</name>
        <dbReference type="ChEBI" id="CHEBI:57692"/>
    </ligand>
</feature>
<protein>
    <recommendedName>
        <fullName evidence="10">Acyl-coenzyme A oxidase</fullName>
    </recommendedName>
</protein>
<comment type="cofactor">
    <cofactor evidence="1">
        <name>FAD</name>
        <dbReference type="ChEBI" id="CHEBI:57692"/>
    </cofactor>
</comment>
<dbReference type="Gene3D" id="2.40.110.10">
    <property type="entry name" value="Butyryl-CoA Dehydrogenase, subunit A, domain 2"/>
    <property type="match status" value="1"/>
</dbReference>
<dbReference type="GO" id="GO:0005504">
    <property type="term" value="F:fatty acid binding"/>
    <property type="evidence" value="ECO:0007669"/>
    <property type="project" value="TreeGrafter"/>
</dbReference>
<evidence type="ECO:0000256" key="6">
    <source>
        <dbReference type="ARBA" id="ARBA00022832"/>
    </source>
</evidence>
<comment type="caution">
    <text evidence="16">The sequence shown here is derived from an EMBL/GenBank/DDBJ whole genome shotgun (WGS) entry which is preliminary data.</text>
</comment>
<gene>
    <name evidence="16" type="ORF">ECRASSUSDP1_LOCUS2148</name>
</gene>
<dbReference type="InterPro" id="IPR009100">
    <property type="entry name" value="AcylCoA_DH/oxidase_NM_dom_sf"/>
</dbReference>
<keyword evidence="4 10" id="KW-0285">Flavoprotein</keyword>
<dbReference type="Gene3D" id="1.10.540.10">
    <property type="entry name" value="Acyl-CoA dehydrogenase/oxidase, N-terminal domain"/>
    <property type="match status" value="1"/>
</dbReference>
<evidence type="ECO:0000256" key="11">
    <source>
        <dbReference type="PIRSR" id="PIRSR000168-1"/>
    </source>
</evidence>
<evidence type="ECO:0000256" key="2">
    <source>
        <dbReference type="ARBA" id="ARBA00004275"/>
    </source>
</evidence>
<dbReference type="GO" id="GO:0071949">
    <property type="term" value="F:FAD binding"/>
    <property type="evidence" value="ECO:0007669"/>
    <property type="project" value="InterPro"/>
</dbReference>
<evidence type="ECO:0000256" key="10">
    <source>
        <dbReference type="PIRNR" id="PIRNR000168"/>
    </source>
</evidence>
<dbReference type="SUPFAM" id="SSF56645">
    <property type="entry name" value="Acyl-CoA dehydrogenase NM domain-like"/>
    <property type="match status" value="1"/>
</dbReference>
<dbReference type="InterPro" id="IPR055060">
    <property type="entry name" value="ACOX_C_alpha1"/>
</dbReference>
<dbReference type="EMBL" id="CAMPGE010002037">
    <property type="protein sequence ID" value="CAI2360841.1"/>
    <property type="molecule type" value="Genomic_DNA"/>
</dbReference>
<dbReference type="FunFam" id="2.40.110.10:FF:000003">
    <property type="entry name" value="Acyl-coenzyme A oxidase"/>
    <property type="match status" value="1"/>
</dbReference>
<dbReference type="PIRSF" id="PIRSF000168">
    <property type="entry name" value="Acyl-CoA_oxidase"/>
    <property type="match status" value="1"/>
</dbReference>
<dbReference type="Pfam" id="PF14749">
    <property type="entry name" value="Acyl-CoA_ox_N"/>
    <property type="match status" value="1"/>
</dbReference>
<dbReference type="InterPro" id="IPR002655">
    <property type="entry name" value="Acyl-CoA_oxidase_C"/>
</dbReference>
<evidence type="ECO:0000256" key="8">
    <source>
        <dbReference type="ARBA" id="ARBA00023098"/>
    </source>
</evidence>
<evidence type="ECO:0000259" key="14">
    <source>
        <dbReference type="Pfam" id="PF14749"/>
    </source>
</evidence>
<dbReference type="PANTHER" id="PTHR10909">
    <property type="entry name" value="ELECTRON TRANSPORT OXIDOREDUCTASE"/>
    <property type="match status" value="1"/>
</dbReference>
<dbReference type="SUPFAM" id="SSF47203">
    <property type="entry name" value="Acyl-CoA dehydrogenase C-terminal domain-like"/>
    <property type="match status" value="2"/>
</dbReference>
<dbReference type="InterPro" id="IPR036250">
    <property type="entry name" value="AcylCo_DH-like_C"/>
</dbReference>
<reference evidence="16" key="1">
    <citation type="submission" date="2023-07" db="EMBL/GenBank/DDBJ databases">
        <authorList>
            <consortium name="AG Swart"/>
            <person name="Singh M."/>
            <person name="Singh A."/>
            <person name="Seah K."/>
            <person name="Emmerich C."/>
        </authorList>
    </citation>
    <scope>NUCLEOTIDE SEQUENCE</scope>
    <source>
        <strain evidence="16">DP1</strain>
    </source>
</reference>
<keyword evidence="9" id="KW-0576">Peroxisome</keyword>
<keyword evidence="8" id="KW-0443">Lipid metabolism</keyword>
<dbReference type="PANTHER" id="PTHR10909:SF250">
    <property type="entry name" value="PEROXISOMAL ACYL-COENZYME A OXIDASE 1"/>
    <property type="match status" value="1"/>
</dbReference>
<dbReference type="GO" id="GO:0055088">
    <property type="term" value="P:lipid homeostasis"/>
    <property type="evidence" value="ECO:0007669"/>
    <property type="project" value="TreeGrafter"/>
</dbReference>
<feature type="binding site" evidence="12">
    <location>
        <position position="144"/>
    </location>
    <ligand>
        <name>FAD</name>
        <dbReference type="ChEBI" id="CHEBI:57692"/>
    </ligand>
</feature>
<dbReference type="InterPro" id="IPR029320">
    <property type="entry name" value="Acyl-CoA_ox_N"/>
</dbReference>
<evidence type="ECO:0000259" key="13">
    <source>
        <dbReference type="Pfam" id="PF01756"/>
    </source>
</evidence>
<dbReference type="InterPro" id="IPR046373">
    <property type="entry name" value="Acyl-CoA_Oxase/DH_mid-dom_sf"/>
</dbReference>
<keyword evidence="5 10" id="KW-0274">FAD</keyword>
<dbReference type="Proteomes" id="UP001295684">
    <property type="component" value="Unassembled WGS sequence"/>
</dbReference>
<evidence type="ECO:0000313" key="17">
    <source>
        <dbReference type="Proteomes" id="UP001295684"/>
    </source>
</evidence>
<comment type="similarity">
    <text evidence="3 10">Belongs to the acyl-CoA oxidase family.</text>
</comment>
<feature type="domain" description="Acyl-CoA oxidase C-terminal" evidence="13">
    <location>
        <begin position="483"/>
        <end position="660"/>
    </location>
</feature>
<feature type="domain" description="Acyl-coenzyme A oxidase N-terminal" evidence="14">
    <location>
        <begin position="51"/>
        <end position="138"/>
    </location>
</feature>
<dbReference type="Pfam" id="PF01756">
    <property type="entry name" value="ACOX"/>
    <property type="match status" value="1"/>
</dbReference>
<feature type="active site" description="Proton acceptor" evidence="11">
    <location>
        <position position="429"/>
    </location>
</feature>